<feature type="compositionally biased region" description="Basic and acidic residues" evidence="7">
    <location>
        <begin position="665"/>
        <end position="674"/>
    </location>
</feature>
<keyword evidence="5" id="KW-0804">Transcription</keyword>
<dbReference type="SUPFAM" id="SSF55785">
    <property type="entry name" value="PYP-like sensor domain (PAS domain)"/>
    <property type="match status" value="1"/>
</dbReference>
<protein>
    <recommendedName>
        <fullName evidence="12">GATA-type domain-containing protein</fullName>
    </recommendedName>
</protein>
<feature type="compositionally biased region" description="Polar residues" evidence="7">
    <location>
        <begin position="418"/>
        <end position="445"/>
    </location>
</feature>
<dbReference type="Gene3D" id="3.30.50.10">
    <property type="entry name" value="Erythroid Transcription Factor GATA-1, subunit A"/>
    <property type="match status" value="1"/>
</dbReference>
<dbReference type="Gene3D" id="3.30.450.20">
    <property type="entry name" value="PAS domain"/>
    <property type="match status" value="1"/>
</dbReference>
<dbReference type="STRING" id="745531.A0A0C3RV22"/>
<keyword evidence="3" id="KW-0862">Zinc</keyword>
<evidence type="ECO:0000256" key="7">
    <source>
        <dbReference type="SAM" id="MobiDB-lite"/>
    </source>
</evidence>
<evidence type="ECO:0000256" key="3">
    <source>
        <dbReference type="ARBA" id="ARBA00022833"/>
    </source>
</evidence>
<dbReference type="InterPro" id="IPR035965">
    <property type="entry name" value="PAS-like_dom_sf"/>
</dbReference>
<dbReference type="InterPro" id="IPR000679">
    <property type="entry name" value="Znf_GATA"/>
</dbReference>
<dbReference type="InterPro" id="IPR013088">
    <property type="entry name" value="Znf_NHR/GATA"/>
</dbReference>
<proteinExistence type="predicted"/>
<gene>
    <name evidence="10" type="ORF">PHLGIDRAFT_92699</name>
</gene>
<evidence type="ECO:0000256" key="1">
    <source>
        <dbReference type="ARBA" id="ARBA00022723"/>
    </source>
</evidence>
<dbReference type="GO" id="GO:0043565">
    <property type="term" value="F:sequence-specific DNA binding"/>
    <property type="evidence" value="ECO:0007669"/>
    <property type="project" value="InterPro"/>
</dbReference>
<feature type="domain" description="GATA-type" evidence="9">
    <location>
        <begin position="537"/>
        <end position="568"/>
    </location>
</feature>
<evidence type="ECO:0000259" key="8">
    <source>
        <dbReference type="PROSITE" id="PS50112"/>
    </source>
</evidence>
<dbReference type="PANTHER" id="PTHR47172">
    <property type="entry name" value="OS01G0976800 PROTEIN"/>
    <property type="match status" value="1"/>
</dbReference>
<evidence type="ECO:0008006" key="12">
    <source>
        <dbReference type="Google" id="ProtNLM"/>
    </source>
</evidence>
<dbReference type="EMBL" id="KN840555">
    <property type="protein sequence ID" value="KIP05026.1"/>
    <property type="molecule type" value="Genomic_DNA"/>
</dbReference>
<keyword evidence="2 6" id="KW-0863">Zinc-finger</keyword>
<feature type="compositionally biased region" description="Polar residues" evidence="7">
    <location>
        <begin position="394"/>
        <end position="410"/>
    </location>
</feature>
<evidence type="ECO:0000313" key="10">
    <source>
        <dbReference type="EMBL" id="KIP05026.1"/>
    </source>
</evidence>
<dbReference type="PANTHER" id="PTHR47172:SF24">
    <property type="entry name" value="GATA ZINC FINGER DOMAIN-CONTAINING PROTEIN 14-RELATED"/>
    <property type="match status" value="1"/>
</dbReference>
<keyword evidence="11" id="KW-1185">Reference proteome</keyword>
<dbReference type="HOGENOM" id="CLU_016009_0_0_1"/>
<dbReference type="CDD" id="cd00202">
    <property type="entry name" value="ZnF_GATA"/>
    <property type="match status" value="1"/>
</dbReference>
<dbReference type="InterPro" id="IPR000014">
    <property type="entry name" value="PAS"/>
</dbReference>
<feature type="region of interest" description="Disordered" evidence="7">
    <location>
        <begin position="357"/>
        <end position="537"/>
    </location>
</feature>
<dbReference type="GO" id="GO:0008270">
    <property type="term" value="F:zinc ion binding"/>
    <property type="evidence" value="ECO:0007669"/>
    <property type="project" value="UniProtKB-KW"/>
</dbReference>
<feature type="compositionally biased region" description="Low complexity" evidence="7">
    <location>
        <begin position="448"/>
        <end position="460"/>
    </location>
</feature>
<keyword evidence="4" id="KW-0805">Transcription regulation</keyword>
<feature type="compositionally biased region" description="Polar residues" evidence="7">
    <location>
        <begin position="589"/>
        <end position="605"/>
    </location>
</feature>
<feature type="region of interest" description="Disordered" evidence="7">
    <location>
        <begin position="30"/>
        <end position="63"/>
    </location>
</feature>
<dbReference type="SUPFAM" id="SSF57716">
    <property type="entry name" value="Glucocorticoid receptor-like (DNA-binding domain)"/>
    <property type="match status" value="1"/>
</dbReference>
<dbReference type="PROSITE" id="PS50114">
    <property type="entry name" value="GATA_ZN_FINGER_2"/>
    <property type="match status" value="1"/>
</dbReference>
<dbReference type="AlphaFoldDB" id="A0A0C3RV22"/>
<evidence type="ECO:0000259" key="9">
    <source>
        <dbReference type="PROSITE" id="PS50114"/>
    </source>
</evidence>
<feature type="compositionally biased region" description="Basic and acidic residues" evidence="7">
    <location>
        <begin position="729"/>
        <end position="739"/>
    </location>
</feature>
<feature type="region of interest" description="Disordered" evidence="7">
    <location>
        <begin position="716"/>
        <end position="761"/>
    </location>
</feature>
<feature type="domain" description="PAS" evidence="8">
    <location>
        <begin position="76"/>
        <end position="129"/>
    </location>
</feature>
<feature type="compositionally biased region" description="Low complexity" evidence="7">
    <location>
        <begin position="617"/>
        <end position="634"/>
    </location>
</feature>
<dbReference type="OrthoDB" id="2162994at2759"/>
<feature type="compositionally biased region" description="Polar residues" evidence="7">
    <location>
        <begin position="485"/>
        <end position="499"/>
    </location>
</feature>
<feature type="region of interest" description="Disordered" evidence="7">
    <location>
        <begin position="572"/>
        <end position="681"/>
    </location>
</feature>
<evidence type="ECO:0000313" key="11">
    <source>
        <dbReference type="Proteomes" id="UP000053257"/>
    </source>
</evidence>
<feature type="compositionally biased region" description="Polar residues" evidence="7">
    <location>
        <begin position="44"/>
        <end position="54"/>
    </location>
</feature>
<evidence type="ECO:0000256" key="2">
    <source>
        <dbReference type="ARBA" id="ARBA00022771"/>
    </source>
</evidence>
<evidence type="ECO:0000256" key="5">
    <source>
        <dbReference type="ARBA" id="ARBA00023163"/>
    </source>
</evidence>
<dbReference type="Proteomes" id="UP000053257">
    <property type="component" value="Unassembled WGS sequence"/>
</dbReference>
<dbReference type="PROSITE" id="PS50112">
    <property type="entry name" value="PAS"/>
    <property type="match status" value="1"/>
</dbReference>
<dbReference type="Pfam" id="PF00320">
    <property type="entry name" value="GATA"/>
    <property type="match status" value="1"/>
</dbReference>
<name>A0A0C3RV22_PHLG1</name>
<accession>A0A0C3RV22</accession>
<evidence type="ECO:0000256" key="6">
    <source>
        <dbReference type="PROSITE-ProRule" id="PRU00094"/>
    </source>
</evidence>
<feature type="compositionally biased region" description="Polar residues" evidence="7">
    <location>
        <begin position="357"/>
        <end position="373"/>
    </location>
</feature>
<sequence>MSFFSSSHRPYDHLPASDFSRVPMNTLANYDNLSPGPMHPVLQGSVSHSSNHTPQLPDRPPAALPKVGGTRCYWALLSSDLRFVYLDPVLQSHLSEQADDLVGRPLLQFVHPDEQTSARNDLGGVLESRTLHGSVTRVRYSRLSRVRRMLGHQGRGHDWSDAEKIALDDNYMAVDIVINWAADGVVLCFIHAVVDISDRDNDEVHKTGWTNWCGTPYMSKQQVELLTNSLVQHIPQPHSLERVFQILSNEHDRPLLFSWPLARQQVQGGPTSMDFAKLAAEVNIGNTAHGTDAKTSCTRRYKAQQNMHFGTEGDREVESIFIPYGTLRQSLSLVPTNSETGSIIFACHKSSPYNAGKNGSYSPHANQQPQQYYHDTGYNLPPLQVPSPYHQHEYTPQQSPAPYSAQNWSAGSDDAAQSGYSQWSSQNTPIASSPSINGMRSSTYGPAQHPQQQQPQPQHHWSATPPSYVEQNGGYPFPPAGVHYNSVSPASTPVNSSTPAPAEDVVPASSRSTIRRASKESFTSGGRGAGNPPVGVQKCSSCNVTHSPEWRKGPSGKKDLCNACGLRYARSRAKKEGGTTRRRKDKVLSTMSIKSEHSPSTSPVNIPNGRRSSGYEDSSFMGTSASSTASSDTFLHNGHPELNGMKPSPSPTSLPPPFSSYPPAHELHANDHHRGSYPSHHYYTTLPSVDMPSGNQGTTLPRLDAGMSFPARVPLSMQSPPSPAPHMTAYDRSRSRDRGYNPIVLPPTPLAADGRVGHGKY</sequence>
<dbReference type="SMART" id="SM00401">
    <property type="entry name" value="ZnF_GATA"/>
    <property type="match status" value="1"/>
</dbReference>
<feature type="compositionally biased region" description="Pro residues" evidence="7">
    <location>
        <begin position="648"/>
        <end position="660"/>
    </location>
</feature>
<reference evidence="10 11" key="1">
    <citation type="journal article" date="2014" name="PLoS Genet.">
        <title>Analysis of the Phlebiopsis gigantea genome, transcriptome and secretome provides insight into its pioneer colonization strategies of wood.</title>
        <authorList>
            <person name="Hori C."/>
            <person name="Ishida T."/>
            <person name="Igarashi K."/>
            <person name="Samejima M."/>
            <person name="Suzuki H."/>
            <person name="Master E."/>
            <person name="Ferreira P."/>
            <person name="Ruiz-Duenas F.J."/>
            <person name="Held B."/>
            <person name="Canessa P."/>
            <person name="Larrondo L.F."/>
            <person name="Schmoll M."/>
            <person name="Druzhinina I.S."/>
            <person name="Kubicek C.P."/>
            <person name="Gaskell J.A."/>
            <person name="Kersten P."/>
            <person name="St John F."/>
            <person name="Glasner J."/>
            <person name="Sabat G."/>
            <person name="Splinter BonDurant S."/>
            <person name="Syed K."/>
            <person name="Yadav J."/>
            <person name="Mgbeahuruike A.C."/>
            <person name="Kovalchuk A."/>
            <person name="Asiegbu F.O."/>
            <person name="Lackner G."/>
            <person name="Hoffmeister D."/>
            <person name="Rencoret J."/>
            <person name="Gutierrez A."/>
            <person name="Sun H."/>
            <person name="Lindquist E."/>
            <person name="Barry K."/>
            <person name="Riley R."/>
            <person name="Grigoriev I.V."/>
            <person name="Henrissat B."/>
            <person name="Kues U."/>
            <person name="Berka R.M."/>
            <person name="Martinez A.T."/>
            <person name="Covert S.F."/>
            <person name="Blanchette R.A."/>
            <person name="Cullen D."/>
        </authorList>
    </citation>
    <scope>NUCLEOTIDE SEQUENCE [LARGE SCALE GENOMIC DNA]</scope>
    <source>
        <strain evidence="10 11">11061_1 CR5-6</strain>
    </source>
</reference>
<keyword evidence="1" id="KW-0479">Metal-binding</keyword>
<dbReference type="PROSITE" id="PS00344">
    <property type="entry name" value="GATA_ZN_FINGER_1"/>
    <property type="match status" value="1"/>
</dbReference>
<evidence type="ECO:0000256" key="4">
    <source>
        <dbReference type="ARBA" id="ARBA00023015"/>
    </source>
</evidence>
<organism evidence="10 11">
    <name type="scientific">Phlebiopsis gigantea (strain 11061_1 CR5-6)</name>
    <name type="common">White-rot fungus</name>
    <name type="synonym">Peniophora gigantea</name>
    <dbReference type="NCBI Taxonomy" id="745531"/>
    <lineage>
        <taxon>Eukaryota</taxon>
        <taxon>Fungi</taxon>
        <taxon>Dikarya</taxon>
        <taxon>Basidiomycota</taxon>
        <taxon>Agaricomycotina</taxon>
        <taxon>Agaricomycetes</taxon>
        <taxon>Polyporales</taxon>
        <taxon>Phanerochaetaceae</taxon>
        <taxon>Phlebiopsis</taxon>
    </lineage>
</organism>
<dbReference type="GO" id="GO:0006355">
    <property type="term" value="P:regulation of DNA-templated transcription"/>
    <property type="evidence" value="ECO:0007669"/>
    <property type="project" value="InterPro"/>
</dbReference>